<keyword evidence="1" id="KW-0436">Ligase</keyword>
<comment type="caution">
    <text evidence="6">The sequence shown here is derived from an EMBL/GenBank/DDBJ whole genome shotgun (WGS) entry which is preliminary data.</text>
</comment>
<dbReference type="RefSeq" id="WP_079315036.1">
    <property type="nucleotide sequence ID" value="NZ_BOOF01000058.1"/>
</dbReference>
<dbReference type="GO" id="GO:0016829">
    <property type="term" value="F:lyase activity"/>
    <property type="evidence" value="ECO:0007669"/>
    <property type="project" value="UniProtKB-KW"/>
</dbReference>
<evidence type="ECO:0000313" key="6">
    <source>
        <dbReference type="EMBL" id="GIH66722.1"/>
    </source>
</evidence>
<evidence type="ECO:0000256" key="1">
    <source>
        <dbReference type="ARBA" id="ARBA00022598"/>
    </source>
</evidence>
<dbReference type="Pfam" id="PF13535">
    <property type="entry name" value="ATP-grasp_4"/>
    <property type="match status" value="1"/>
</dbReference>
<dbReference type="Gene3D" id="3.30.470.20">
    <property type="entry name" value="ATP-grasp fold, B domain"/>
    <property type="match status" value="1"/>
</dbReference>
<keyword evidence="2 4" id="KW-0547">Nucleotide-binding</keyword>
<proteinExistence type="predicted"/>
<dbReference type="InterPro" id="IPR041472">
    <property type="entry name" value="BL00235/CARNS1_N"/>
</dbReference>
<evidence type="ECO:0000259" key="5">
    <source>
        <dbReference type="PROSITE" id="PS50975"/>
    </source>
</evidence>
<evidence type="ECO:0000256" key="2">
    <source>
        <dbReference type="ARBA" id="ARBA00022741"/>
    </source>
</evidence>
<dbReference type="Pfam" id="PF18603">
    <property type="entry name" value="LAL_C2"/>
    <property type="match status" value="1"/>
</dbReference>
<dbReference type="EMBL" id="BOOF01000058">
    <property type="protein sequence ID" value="GIH66722.1"/>
    <property type="molecule type" value="Genomic_DNA"/>
</dbReference>
<keyword evidence="3 4" id="KW-0067">ATP-binding</keyword>
<evidence type="ECO:0000256" key="4">
    <source>
        <dbReference type="PROSITE-ProRule" id="PRU00409"/>
    </source>
</evidence>
<dbReference type="InterPro" id="IPR052032">
    <property type="entry name" value="ATP-dep_AA_Ligase"/>
</dbReference>
<dbReference type="Pfam" id="PF18130">
    <property type="entry name" value="ATPgrasp_N"/>
    <property type="match status" value="1"/>
</dbReference>
<dbReference type="PANTHER" id="PTHR43585">
    <property type="entry name" value="FUMIPYRROLE BIOSYNTHESIS PROTEIN C"/>
    <property type="match status" value="1"/>
</dbReference>
<reference evidence="6 7" key="1">
    <citation type="submission" date="2021-01" db="EMBL/GenBank/DDBJ databases">
        <title>Whole genome shotgun sequence of Microbispora siamensis NBRC 104113.</title>
        <authorList>
            <person name="Komaki H."/>
            <person name="Tamura T."/>
        </authorList>
    </citation>
    <scope>NUCLEOTIDE SEQUENCE [LARGE SCALE GENOMIC DNA]</scope>
    <source>
        <strain evidence="6 7">NBRC 104113</strain>
    </source>
</reference>
<name>A0ABQ4GZ77_9ACTN</name>
<dbReference type="Proteomes" id="UP000660454">
    <property type="component" value="Unassembled WGS sequence"/>
</dbReference>
<protein>
    <submittedName>
        <fullName evidence="6">Argininosuccinate lyase</fullName>
    </submittedName>
</protein>
<dbReference type="PROSITE" id="PS50975">
    <property type="entry name" value="ATP_GRASP"/>
    <property type="match status" value="1"/>
</dbReference>
<keyword evidence="6" id="KW-0456">Lyase</keyword>
<dbReference type="SUPFAM" id="SSF56059">
    <property type="entry name" value="Glutathione synthetase ATP-binding domain-like"/>
    <property type="match status" value="1"/>
</dbReference>
<accession>A0ABQ4GZ77</accession>
<dbReference type="InterPro" id="IPR011761">
    <property type="entry name" value="ATP-grasp"/>
</dbReference>
<dbReference type="Gene3D" id="3.40.50.20">
    <property type="match status" value="1"/>
</dbReference>
<gene>
    <name evidence="6" type="ORF">Msi02_75390</name>
</gene>
<feature type="domain" description="ATP-grasp" evidence="5">
    <location>
        <begin position="116"/>
        <end position="325"/>
    </location>
</feature>
<organism evidence="6 7">
    <name type="scientific">Microbispora siamensis</name>
    <dbReference type="NCBI Taxonomy" id="564413"/>
    <lineage>
        <taxon>Bacteria</taxon>
        <taxon>Bacillati</taxon>
        <taxon>Actinomycetota</taxon>
        <taxon>Actinomycetes</taxon>
        <taxon>Streptosporangiales</taxon>
        <taxon>Streptosporangiaceae</taxon>
        <taxon>Microbispora</taxon>
    </lineage>
</organism>
<dbReference type="PANTHER" id="PTHR43585:SF2">
    <property type="entry name" value="ATP-GRASP ENZYME FSQD"/>
    <property type="match status" value="1"/>
</dbReference>
<keyword evidence="7" id="KW-1185">Reference proteome</keyword>
<sequence length="428" mass="46902">MSILVVHGKNLSRRRHLARVHAFGREHGQRVLLLMKNPSWESEHADRVVTVDTSVLGDTLAAAVRLRDEESEPIRAVVTFSERLVPAAARIAAELGLPYVSEHTAHIARDKYAMREAVAAAGGVLQPRYGLARSLPEARELAGRFGYPLILKPVIGTGSMYVRCVADDAELAEHFEFLRAESWDASDQDPLYRAAHEEYGGALLVEEFVPGTEICIESLVHRGETRVVAIHDKPLPTGPTFEEVYACTPTRLPADLVRTITDATAAVHRAMGIEIGPTHVEFRLRDEREPVLLEAAARMGGGPIYRSVQLSLGIDLVEAALEQALGGEPRLEPATAPRPVGFWNIFPEQPGVLTAVHGVEEAAADPRIDEFEIYREIGEYLKVPPQTFQGHGHLIFTVDEVDQLDGVFAELTKTVRLDTAPAGRDGAP</sequence>
<evidence type="ECO:0000256" key="3">
    <source>
        <dbReference type="ARBA" id="ARBA00022840"/>
    </source>
</evidence>
<dbReference type="InterPro" id="IPR040570">
    <property type="entry name" value="LAL_C2"/>
</dbReference>
<evidence type="ECO:0000313" key="7">
    <source>
        <dbReference type="Proteomes" id="UP000660454"/>
    </source>
</evidence>